<evidence type="ECO:0000256" key="2">
    <source>
        <dbReference type="SAM" id="SignalP"/>
    </source>
</evidence>
<dbReference type="InterPro" id="IPR037049">
    <property type="entry name" value="DUF1214_C_sf"/>
</dbReference>
<dbReference type="InterPro" id="IPR010621">
    <property type="entry name" value="DUF1214"/>
</dbReference>
<name>A0A1X0K000_9MYCO</name>
<feature type="domain" description="DUF1254" evidence="4">
    <location>
        <begin position="82"/>
        <end position="213"/>
    </location>
</feature>
<dbReference type="RefSeq" id="WP_083123293.1">
    <property type="nucleotide sequence ID" value="NZ_MVIM01000001.1"/>
</dbReference>
<evidence type="ECO:0000313" key="5">
    <source>
        <dbReference type="EMBL" id="ORB68489.1"/>
    </source>
</evidence>
<feature type="domain" description="DUF1214" evidence="3">
    <location>
        <begin position="352"/>
        <end position="462"/>
    </location>
</feature>
<feature type="chain" id="PRO_5013004353" evidence="2">
    <location>
        <begin position="24"/>
        <end position="478"/>
    </location>
</feature>
<feature type="signal peptide" evidence="2">
    <location>
        <begin position="1"/>
        <end position="23"/>
    </location>
</feature>
<dbReference type="Pfam" id="PF06742">
    <property type="entry name" value="DUF1214"/>
    <property type="match status" value="1"/>
</dbReference>
<evidence type="ECO:0000259" key="3">
    <source>
        <dbReference type="Pfam" id="PF06742"/>
    </source>
</evidence>
<dbReference type="Gene3D" id="2.60.120.600">
    <property type="entry name" value="Domain of unknown function DUF1214, C-terminal domain"/>
    <property type="match status" value="1"/>
</dbReference>
<reference evidence="5 6" key="1">
    <citation type="submission" date="2017-02" db="EMBL/GenBank/DDBJ databases">
        <title>The new phylogeny of genus Mycobacterium.</title>
        <authorList>
            <person name="Tortoli E."/>
            <person name="Trovato A."/>
            <person name="Cirillo D.M."/>
        </authorList>
    </citation>
    <scope>NUCLEOTIDE SEQUENCE [LARGE SCALE GENOMIC DNA]</scope>
    <source>
        <strain evidence="5 6">DSM 44338</strain>
    </source>
</reference>
<protein>
    <submittedName>
        <fullName evidence="5">Cell envelope protein</fullName>
    </submittedName>
</protein>
<dbReference type="STRING" id="75922.BST47_00775"/>
<dbReference type="Proteomes" id="UP000192411">
    <property type="component" value="Unassembled WGS sequence"/>
</dbReference>
<dbReference type="EMBL" id="MVIM01000001">
    <property type="protein sequence ID" value="ORB68489.1"/>
    <property type="molecule type" value="Genomic_DNA"/>
</dbReference>
<evidence type="ECO:0000259" key="4">
    <source>
        <dbReference type="Pfam" id="PF06863"/>
    </source>
</evidence>
<dbReference type="SUPFAM" id="SSF160935">
    <property type="entry name" value="VPA0735-like"/>
    <property type="match status" value="1"/>
</dbReference>
<organism evidence="5 6">
    <name type="scientific">Mycolicibacterium tusciae</name>
    <dbReference type="NCBI Taxonomy" id="75922"/>
    <lineage>
        <taxon>Bacteria</taxon>
        <taxon>Bacillati</taxon>
        <taxon>Actinomycetota</taxon>
        <taxon>Actinomycetes</taxon>
        <taxon>Mycobacteriales</taxon>
        <taxon>Mycobacteriaceae</taxon>
        <taxon>Mycolicibacterium</taxon>
    </lineage>
</organism>
<feature type="compositionally biased region" description="Low complexity" evidence="1">
    <location>
        <begin position="26"/>
        <end position="40"/>
    </location>
</feature>
<accession>A0A1X0K000</accession>
<dbReference type="PROSITE" id="PS51257">
    <property type="entry name" value="PROKAR_LIPOPROTEIN"/>
    <property type="match status" value="1"/>
</dbReference>
<gene>
    <name evidence="5" type="ORF">BST47_00775</name>
</gene>
<keyword evidence="6" id="KW-1185">Reference proteome</keyword>
<keyword evidence="2" id="KW-0732">Signal</keyword>
<evidence type="ECO:0000256" key="1">
    <source>
        <dbReference type="SAM" id="MobiDB-lite"/>
    </source>
</evidence>
<comment type="caution">
    <text evidence="5">The sequence shown here is derived from an EMBL/GenBank/DDBJ whole genome shotgun (WGS) entry which is preliminary data.</text>
</comment>
<keyword evidence="5" id="KW-0946">Virion</keyword>
<dbReference type="InterPro" id="IPR037050">
    <property type="entry name" value="DUF1254_sf"/>
</dbReference>
<evidence type="ECO:0000313" key="6">
    <source>
        <dbReference type="Proteomes" id="UP000192411"/>
    </source>
</evidence>
<dbReference type="Pfam" id="PF06863">
    <property type="entry name" value="DUF1254"/>
    <property type="match status" value="1"/>
</dbReference>
<sequence length="478" mass="52181">MIRRFAALTAALAVLAGCGTEKADDSATPAPSPESSSAVSLEQTRAIAKDAYIYGFPMVDNYRVMYSYFVNKEDPEYKGGWNEVLSTAQVYTPEDKAVQTPNSDTPYSTVGADLRAEPLVLTVPPIEQDRYYSLQFVDLYTYNMAYLGSRTTGNGGGKYLLAGPNWQGEKPAGIDEVIRSDTDLAMVLYRTQLLGPSDIDQVKKIQAGYQATPLSVYLNQPAPPPAPPIDFVPPLTRDQQKTSPQFFEILSFALRFAPTLPSEKDLRARFATIGVGPDGSFDADELSPQMRAAIEGGMTDAWTEFDAFKKAKVDTGEVGSAQFFGTAEDLKGNYLYRMAGAVFGIYGNTAAEALYPGIVNDSTGAPLTGADNYVVKFPAGQLPPVNAFWSLTMYELPQSLLVANPMQRYLINSPMLPSLLRDPDGGYTIYVQNASPGIEKEANWLPAPKGPFQMVLRLYWPKPDALNGTWKPPQAVKT</sequence>
<dbReference type="PANTHER" id="PTHR36509">
    <property type="entry name" value="BLL3101 PROTEIN"/>
    <property type="match status" value="1"/>
</dbReference>
<dbReference type="InterPro" id="IPR010679">
    <property type="entry name" value="DUF1254"/>
</dbReference>
<feature type="region of interest" description="Disordered" evidence="1">
    <location>
        <begin position="21"/>
        <end position="40"/>
    </location>
</feature>
<dbReference type="PANTHER" id="PTHR36509:SF2">
    <property type="entry name" value="BLL3101 PROTEIN"/>
    <property type="match status" value="1"/>
</dbReference>
<keyword evidence="5" id="KW-0261">Viral envelope protein</keyword>
<dbReference type="OrthoDB" id="40820at2"/>
<dbReference type="Gene3D" id="2.60.40.1610">
    <property type="entry name" value="Domain of unknown function DUF1254"/>
    <property type="match status" value="1"/>
</dbReference>
<dbReference type="AlphaFoldDB" id="A0A1X0K000"/>
<proteinExistence type="predicted"/>